<evidence type="ECO:0000313" key="2">
    <source>
        <dbReference type="EMBL" id="WWC68025.1"/>
    </source>
</evidence>
<dbReference type="Proteomes" id="UP000094020">
    <property type="component" value="Chromosome 2"/>
</dbReference>
<reference evidence="1" key="1">
    <citation type="submission" date="2013-07" db="EMBL/GenBank/DDBJ databases">
        <title>The Genome Sequence of Cryptococcus pinus CBS10737.</title>
        <authorList>
            <consortium name="The Broad Institute Genome Sequencing Platform"/>
            <person name="Cuomo C."/>
            <person name="Litvintseva A."/>
            <person name="Chen Y."/>
            <person name="Heitman J."/>
            <person name="Sun S."/>
            <person name="Springer D."/>
            <person name="Dromer F."/>
            <person name="Young S.K."/>
            <person name="Zeng Q."/>
            <person name="Gargeya S."/>
            <person name="Fitzgerald M."/>
            <person name="Abouelleil A."/>
            <person name="Alvarado L."/>
            <person name="Berlin A.M."/>
            <person name="Chapman S.B."/>
            <person name="Dewar J."/>
            <person name="Goldberg J."/>
            <person name="Griggs A."/>
            <person name="Gujja S."/>
            <person name="Hansen M."/>
            <person name="Howarth C."/>
            <person name="Imamovic A."/>
            <person name="Larimer J."/>
            <person name="McCowan C."/>
            <person name="Murphy C."/>
            <person name="Pearson M."/>
            <person name="Priest M."/>
            <person name="Roberts A."/>
            <person name="Saif S."/>
            <person name="Shea T."/>
            <person name="Sykes S."/>
            <person name="Wortman J."/>
            <person name="Nusbaum C."/>
            <person name="Birren B."/>
        </authorList>
    </citation>
    <scope>NUCLEOTIDE SEQUENCE [LARGE SCALE GENOMIC DNA]</scope>
    <source>
        <strain evidence="1">CBS 10737</strain>
    </source>
</reference>
<protein>
    <submittedName>
        <fullName evidence="1">Uncharacterized protein</fullName>
    </submittedName>
</protein>
<reference evidence="1" key="3">
    <citation type="submission" date="2016-07" db="EMBL/GenBank/DDBJ databases">
        <title>Evolution of pathogenesis and genome organization in the Tremellales.</title>
        <authorList>
            <person name="Cuomo C."/>
            <person name="Litvintseva A."/>
            <person name="Heitman J."/>
            <person name="Chen Y."/>
            <person name="Sun S."/>
            <person name="Springer D."/>
            <person name="Dromer F."/>
            <person name="Young S."/>
            <person name="Zeng Q."/>
            <person name="Chapman S."/>
            <person name="Gujja S."/>
            <person name="Saif S."/>
            <person name="Birren B."/>
        </authorList>
    </citation>
    <scope>NUCLEOTIDE SEQUENCE</scope>
    <source>
        <strain evidence="1">CBS 10737</strain>
    </source>
</reference>
<dbReference type="EMBL" id="CP144520">
    <property type="protein sequence ID" value="WWC68025.1"/>
    <property type="molecule type" value="Genomic_DNA"/>
</dbReference>
<organism evidence="1">
    <name type="scientific">Kwoniella pini CBS 10737</name>
    <dbReference type="NCBI Taxonomy" id="1296096"/>
    <lineage>
        <taxon>Eukaryota</taxon>
        <taxon>Fungi</taxon>
        <taxon>Dikarya</taxon>
        <taxon>Basidiomycota</taxon>
        <taxon>Agaricomycotina</taxon>
        <taxon>Tremellomycetes</taxon>
        <taxon>Tremellales</taxon>
        <taxon>Cryptococcaceae</taxon>
        <taxon>Kwoniella</taxon>
    </lineage>
</organism>
<evidence type="ECO:0000313" key="3">
    <source>
        <dbReference type="Proteomes" id="UP000094020"/>
    </source>
</evidence>
<sequence>MSNDNTHHGEQDVLSEYFEKRRERIDVPDLTSKLKSSRDARERAVGRWLDFYSGNIETARAKLEDVQAIRRRHNSDINRTQSYTAGEWRLVYNHQKIALQESQDEKPWPDPDHYFVDAYPAGTRFTLPPSFKDYPPIPGGSTTISQHRETQRAQSHTLAEVGIDVMRKAINDIWNNISSGTSQ</sequence>
<reference evidence="2" key="2">
    <citation type="submission" date="2013-07" db="EMBL/GenBank/DDBJ databases">
        <authorList>
            <consortium name="The Broad Institute Genome Sequencing Platform"/>
            <person name="Cuomo C."/>
            <person name="Litvintseva A."/>
            <person name="Chen Y."/>
            <person name="Heitman J."/>
            <person name="Sun S."/>
            <person name="Springer D."/>
            <person name="Dromer F."/>
            <person name="Young S.K."/>
            <person name="Zeng Q."/>
            <person name="Gargeya S."/>
            <person name="Fitzgerald M."/>
            <person name="Abouelleil A."/>
            <person name="Alvarado L."/>
            <person name="Berlin A.M."/>
            <person name="Chapman S.B."/>
            <person name="Dewar J."/>
            <person name="Goldberg J."/>
            <person name="Griggs A."/>
            <person name="Gujja S."/>
            <person name="Hansen M."/>
            <person name="Howarth C."/>
            <person name="Imamovic A."/>
            <person name="Larimer J."/>
            <person name="McCowan C."/>
            <person name="Murphy C."/>
            <person name="Pearson M."/>
            <person name="Priest M."/>
            <person name="Roberts A."/>
            <person name="Saif S."/>
            <person name="Shea T."/>
            <person name="Sykes S."/>
            <person name="Wortman J."/>
            <person name="Nusbaum C."/>
            <person name="Birren B."/>
        </authorList>
    </citation>
    <scope>NUCLEOTIDE SEQUENCE</scope>
    <source>
        <strain evidence="2">CBS 10737</strain>
    </source>
</reference>
<dbReference type="EMBL" id="KV700117">
    <property type="protein sequence ID" value="OCF47187.1"/>
    <property type="molecule type" value="Genomic_DNA"/>
</dbReference>
<reference evidence="2" key="4">
    <citation type="submission" date="2024-02" db="EMBL/GenBank/DDBJ databases">
        <title>Comparative genomics of Cryptococcus and Kwoniella reveals pathogenesis evolution and contrasting modes of karyotype evolution via chromosome fusion or intercentromeric recombination.</title>
        <authorList>
            <person name="Coelho M.A."/>
            <person name="David-Palma M."/>
            <person name="Shea T."/>
            <person name="Bowers K."/>
            <person name="McGinley-Smith S."/>
            <person name="Mohammad A.W."/>
            <person name="Gnirke A."/>
            <person name="Yurkov A.M."/>
            <person name="Nowrousian M."/>
            <person name="Sun S."/>
            <person name="Cuomo C.A."/>
            <person name="Heitman J."/>
        </authorList>
    </citation>
    <scope>NUCLEOTIDE SEQUENCE</scope>
    <source>
        <strain evidence="2">CBS 10737</strain>
    </source>
</reference>
<dbReference type="RefSeq" id="XP_019008406.1">
    <property type="nucleotide sequence ID" value="XM_019158660.1"/>
</dbReference>
<dbReference type="KEGG" id="kpin:30175334"/>
<accession>A0A1B9HV89</accession>
<dbReference type="AlphaFoldDB" id="A0A1B9HV89"/>
<proteinExistence type="predicted"/>
<dbReference type="GeneID" id="30175334"/>
<name>A0A1B9HV89_9TREE</name>
<evidence type="ECO:0000313" key="1">
    <source>
        <dbReference type="EMBL" id="OCF47187.1"/>
    </source>
</evidence>
<gene>
    <name evidence="1" type="ORF">I206_06965</name>
    <name evidence="2" type="ORF">I206_101944</name>
</gene>
<keyword evidence="3" id="KW-1185">Reference proteome</keyword>